<evidence type="ECO:0000313" key="3">
    <source>
        <dbReference type="Proteomes" id="UP000799779"/>
    </source>
</evidence>
<protein>
    <recommendedName>
        <fullName evidence="1">PRISE-like Rossmann-fold domain-containing protein</fullName>
    </recommendedName>
</protein>
<name>A0A6A5WX37_9PLEO</name>
<dbReference type="PANTHER" id="PTHR32487">
    <property type="entry name" value="3-OXO-DELTA(4,5)-STEROID 5-BETA-REDUCTASE"/>
    <property type="match status" value="1"/>
</dbReference>
<dbReference type="InterPro" id="IPR055222">
    <property type="entry name" value="PRISE-like_Rossmann-fold"/>
</dbReference>
<sequence length="388" mass="44455">MSKSALVFGASGVTGWSFINEFLNDYPKKGVWGKVHALTNRPLSQKQSLWPEDPRLNIVSGIDLLKGSQEELEKEIQERIDGIEDVTHVYYLAYKATSDMQQELEDAVAMFKRSTIAVDKLCPKLEFVVLQTGAKMYGCHLLENHPTDYLHVPHKESQQRLKPPYHDMLFYHPQMDFITPFAKDKSWSWCDTRPDIIIGFVPNQNFYSLGTVMGIYLSLWHEVHGDGAECPFPGTDKSWKALSNDSSSDMIARQTIHLSLSEKTEKGGGYNVADSRHPSTWSQKWPILCRYFSLKGTGPSSDPPEMRKFIKENLEAWKAVEKKSGLQTGHADSDRTMVGFEYFLMTQFDFDRQYDMTKMYDTGFKEERGTEEAWGGVFDRMRKAKIIP</sequence>
<feature type="domain" description="PRISE-like Rossmann-fold" evidence="1">
    <location>
        <begin position="5"/>
        <end position="388"/>
    </location>
</feature>
<dbReference type="InterPro" id="IPR036291">
    <property type="entry name" value="NAD(P)-bd_dom_sf"/>
</dbReference>
<keyword evidence="3" id="KW-1185">Reference proteome</keyword>
<dbReference type="CDD" id="cd08948">
    <property type="entry name" value="5beta-POR_like_SDR_a"/>
    <property type="match status" value="1"/>
</dbReference>
<dbReference type="PANTHER" id="PTHR32487:SF8">
    <property type="entry name" value="NAD-DEPENDENT EPIMERASE_DEHYDRATASE DOMAIN-CONTAINING PROTEIN"/>
    <property type="match status" value="1"/>
</dbReference>
<evidence type="ECO:0000259" key="1">
    <source>
        <dbReference type="Pfam" id="PF22917"/>
    </source>
</evidence>
<dbReference type="Pfam" id="PF22917">
    <property type="entry name" value="PRISE"/>
    <property type="match status" value="1"/>
</dbReference>
<dbReference type="SUPFAM" id="SSF51735">
    <property type="entry name" value="NAD(P)-binding Rossmann-fold domains"/>
    <property type="match status" value="1"/>
</dbReference>
<accession>A0A6A5WX37</accession>
<dbReference type="AlphaFoldDB" id="A0A6A5WX37"/>
<dbReference type="Gene3D" id="3.40.50.720">
    <property type="entry name" value="NAD(P)-binding Rossmann-like Domain"/>
    <property type="match status" value="1"/>
</dbReference>
<dbReference type="EMBL" id="ML977560">
    <property type="protein sequence ID" value="KAF2006272.1"/>
    <property type="molecule type" value="Genomic_DNA"/>
</dbReference>
<proteinExistence type="predicted"/>
<evidence type="ECO:0000313" key="2">
    <source>
        <dbReference type="EMBL" id="KAF2006272.1"/>
    </source>
</evidence>
<organism evidence="2 3">
    <name type="scientific">Amniculicola lignicola CBS 123094</name>
    <dbReference type="NCBI Taxonomy" id="1392246"/>
    <lineage>
        <taxon>Eukaryota</taxon>
        <taxon>Fungi</taxon>
        <taxon>Dikarya</taxon>
        <taxon>Ascomycota</taxon>
        <taxon>Pezizomycotina</taxon>
        <taxon>Dothideomycetes</taxon>
        <taxon>Pleosporomycetidae</taxon>
        <taxon>Pleosporales</taxon>
        <taxon>Amniculicolaceae</taxon>
        <taxon>Amniculicola</taxon>
    </lineage>
</organism>
<dbReference type="OrthoDB" id="1731983at2759"/>
<dbReference type="Proteomes" id="UP000799779">
    <property type="component" value="Unassembled WGS sequence"/>
</dbReference>
<reference evidence="2" key="1">
    <citation type="journal article" date="2020" name="Stud. Mycol.">
        <title>101 Dothideomycetes genomes: a test case for predicting lifestyles and emergence of pathogens.</title>
        <authorList>
            <person name="Haridas S."/>
            <person name="Albert R."/>
            <person name="Binder M."/>
            <person name="Bloem J."/>
            <person name="Labutti K."/>
            <person name="Salamov A."/>
            <person name="Andreopoulos B."/>
            <person name="Baker S."/>
            <person name="Barry K."/>
            <person name="Bills G."/>
            <person name="Bluhm B."/>
            <person name="Cannon C."/>
            <person name="Castanera R."/>
            <person name="Culley D."/>
            <person name="Daum C."/>
            <person name="Ezra D."/>
            <person name="Gonzalez J."/>
            <person name="Henrissat B."/>
            <person name="Kuo A."/>
            <person name="Liang C."/>
            <person name="Lipzen A."/>
            <person name="Lutzoni F."/>
            <person name="Magnuson J."/>
            <person name="Mondo S."/>
            <person name="Nolan M."/>
            <person name="Ohm R."/>
            <person name="Pangilinan J."/>
            <person name="Park H.-J."/>
            <person name="Ramirez L."/>
            <person name="Alfaro M."/>
            <person name="Sun H."/>
            <person name="Tritt A."/>
            <person name="Yoshinaga Y."/>
            <person name="Zwiers L.-H."/>
            <person name="Turgeon B."/>
            <person name="Goodwin S."/>
            <person name="Spatafora J."/>
            <person name="Crous P."/>
            <person name="Grigoriev I."/>
        </authorList>
    </citation>
    <scope>NUCLEOTIDE SEQUENCE</scope>
    <source>
        <strain evidence="2">CBS 123094</strain>
    </source>
</reference>
<gene>
    <name evidence="2" type="ORF">P154DRAFT_551022</name>
</gene>